<dbReference type="Gramene" id="CDY38794">
    <property type="protein sequence ID" value="CDY38794"/>
    <property type="gene ID" value="GSBRNA2T00066597001"/>
</dbReference>
<proteinExistence type="predicted"/>
<sequence length="81" mass="9246">MMTFLDSVEEEVKTAREEERKVMELVKRTTEYYQAGASRRKVTSSSESTSTQRNAVKFPVLPPNFMSDRSRSDSGESDSDM</sequence>
<dbReference type="PaxDb" id="3708-A0A078HN46"/>
<keyword evidence="3" id="KW-1185">Reference proteome</keyword>
<feature type="region of interest" description="Disordered" evidence="1">
    <location>
        <begin position="34"/>
        <end position="81"/>
    </location>
</feature>
<dbReference type="STRING" id="3708.A0A078HN46"/>
<feature type="compositionally biased region" description="Polar residues" evidence="1">
    <location>
        <begin position="43"/>
        <end position="54"/>
    </location>
</feature>
<organism evidence="2 3">
    <name type="scientific">Brassica napus</name>
    <name type="common">Rape</name>
    <dbReference type="NCBI Taxonomy" id="3708"/>
    <lineage>
        <taxon>Eukaryota</taxon>
        <taxon>Viridiplantae</taxon>
        <taxon>Streptophyta</taxon>
        <taxon>Embryophyta</taxon>
        <taxon>Tracheophyta</taxon>
        <taxon>Spermatophyta</taxon>
        <taxon>Magnoliopsida</taxon>
        <taxon>eudicotyledons</taxon>
        <taxon>Gunneridae</taxon>
        <taxon>Pentapetalae</taxon>
        <taxon>rosids</taxon>
        <taxon>malvids</taxon>
        <taxon>Brassicales</taxon>
        <taxon>Brassicaceae</taxon>
        <taxon>Brassiceae</taxon>
        <taxon>Brassica</taxon>
    </lineage>
</organism>
<dbReference type="AlphaFoldDB" id="A0A078HN46"/>
<protein>
    <submittedName>
        <fullName evidence="2">BnaA07g28660D protein</fullName>
    </submittedName>
</protein>
<dbReference type="Proteomes" id="UP000028999">
    <property type="component" value="Unassembled WGS sequence"/>
</dbReference>
<evidence type="ECO:0000313" key="3">
    <source>
        <dbReference type="Proteomes" id="UP000028999"/>
    </source>
</evidence>
<gene>
    <name evidence="2" type="primary">BnaA07g28660D</name>
    <name evidence="2" type="ORF">GSBRNA2T00066597001</name>
</gene>
<reference evidence="2 3" key="1">
    <citation type="journal article" date="2014" name="Science">
        <title>Plant genetics. Early allopolyploid evolution in the post-Neolithic Brassica napus oilseed genome.</title>
        <authorList>
            <person name="Chalhoub B."/>
            <person name="Denoeud F."/>
            <person name="Liu S."/>
            <person name="Parkin I.A."/>
            <person name="Tang H."/>
            <person name="Wang X."/>
            <person name="Chiquet J."/>
            <person name="Belcram H."/>
            <person name="Tong C."/>
            <person name="Samans B."/>
            <person name="Correa M."/>
            <person name="Da Silva C."/>
            <person name="Just J."/>
            <person name="Falentin C."/>
            <person name="Koh C.S."/>
            <person name="Le Clainche I."/>
            <person name="Bernard M."/>
            <person name="Bento P."/>
            <person name="Noel B."/>
            <person name="Labadie K."/>
            <person name="Alberti A."/>
            <person name="Charles M."/>
            <person name="Arnaud D."/>
            <person name="Guo H."/>
            <person name="Daviaud C."/>
            <person name="Alamery S."/>
            <person name="Jabbari K."/>
            <person name="Zhao M."/>
            <person name="Edger P.P."/>
            <person name="Chelaifa H."/>
            <person name="Tack D."/>
            <person name="Lassalle G."/>
            <person name="Mestiri I."/>
            <person name="Schnel N."/>
            <person name="Le Paslier M.C."/>
            <person name="Fan G."/>
            <person name="Renault V."/>
            <person name="Bayer P.E."/>
            <person name="Golicz A.A."/>
            <person name="Manoli S."/>
            <person name="Lee T.H."/>
            <person name="Thi V.H."/>
            <person name="Chalabi S."/>
            <person name="Hu Q."/>
            <person name="Fan C."/>
            <person name="Tollenaere R."/>
            <person name="Lu Y."/>
            <person name="Battail C."/>
            <person name="Shen J."/>
            <person name="Sidebottom C.H."/>
            <person name="Wang X."/>
            <person name="Canaguier A."/>
            <person name="Chauveau A."/>
            <person name="Berard A."/>
            <person name="Deniot G."/>
            <person name="Guan M."/>
            <person name="Liu Z."/>
            <person name="Sun F."/>
            <person name="Lim Y.P."/>
            <person name="Lyons E."/>
            <person name="Town C.D."/>
            <person name="Bancroft I."/>
            <person name="Wang X."/>
            <person name="Meng J."/>
            <person name="Ma J."/>
            <person name="Pires J.C."/>
            <person name="King G.J."/>
            <person name="Brunel D."/>
            <person name="Delourme R."/>
            <person name="Renard M."/>
            <person name="Aury J.M."/>
            <person name="Adams K.L."/>
            <person name="Batley J."/>
            <person name="Snowdon R.J."/>
            <person name="Tost J."/>
            <person name="Edwards D."/>
            <person name="Zhou Y."/>
            <person name="Hua W."/>
            <person name="Sharpe A.G."/>
            <person name="Paterson A.H."/>
            <person name="Guan C."/>
            <person name="Wincker P."/>
        </authorList>
    </citation>
    <scope>NUCLEOTIDE SEQUENCE [LARGE SCALE GENOMIC DNA]</scope>
    <source>
        <strain evidence="3">cv. Darmor-bzh</strain>
    </source>
</reference>
<name>A0A078HN46_BRANA</name>
<evidence type="ECO:0000256" key="1">
    <source>
        <dbReference type="SAM" id="MobiDB-lite"/>
    </source>
</evidence>
<evidence type="ECO:0000313" key="2">
    <source>
        <dbReference type="EMBL" id="CDY38794.1"/>
    </source>
</evidence>
<dbReference type="EMBL" id="LK032432">
    <property type="protein sequence ID" value="CDY38794.1"/>
    <property type="molecule type" value="Genomic_DNA"/>
</dbReference>
<dbReference type="OMA" id="MMTFLES"/>
<accession>A0A078HN46</accession>